<dbReference type="KEGG" id="vg:3562365"/>
<dbReference type="EMBL" id="DQ121662">
    <property type="protein sequence ID" value="AAZ29303.1"/>
    <property type="molecule type" value="Genomic_DNA"/>
</dbReference>
<evidence type="ECO:0000313" key="2">
    <source>
        <dbReference type="EMBL" id="AAZ29303.1"/>
    </source>
</evidence>
<reference evidence="2 3" key="1">
    <citation type="submission" date="2005-07" db="EMBL/GenBank/DDBJ databases">
        <title>Bacteriophage JK06 is a highly specific type for pathogenic E. coli O157:H7.</title>
        <authorList>
            <person name="Kagan J."/>
            <person name="Kuhn J."/>
        </authorList>
    </citation>
    <scope>NUCLEOTIDE SEQUENCE [LARGE SCALE GENOMIC DNA]</scope>
</reference>
<dbReference type="RefSeq" id="YP_277493.1">
    <property type="nucleotide sequence ID" value="NC_007291.1"/>
</dbReference>
<proteinExistence type="predicted"/>
<gene>
    <name evidence="2" type="ORF">JK_53</name>
</gene>
<evidence type="ECO:0000313" key="3">
    <source>
        <dbReference type="Proteomes" id="UP000000969"/>
    </source>
</evidence>
<name>Q45PW3_9CAUD</name>
<protein>
    <submittedName>
        <fullName evidence="2">JK_53P</fullName>
    </submittedName>
</protein>
<feature type="compositionally biased region" description="Low complexity" evidence="1">
    <location>
        <begin position="17"/>
        <end position="31"/>
    </location>
</feature>
<dbReference type="GeneID" id="3562365"/>
<organism evidence="2 3">
    <name type="scientific">Escherichia phage Jk06</name>
    <dbReference type="NCBI Taxonomy" id="2886922"/>
    <lineage>
        <taxon>Viruses</taxon>
        <taxon>Duplodnaviria</taxon>
        <taxon>Heunggongvirae</taxon>
        <taxon>Uroviricota</taxon>
        <taxon>Caudoviricetes</taxon>
        <taxon>Drexlerviridae</taxon>
        <taxon>Rogunavirinae</taxon>
        <taxon>Rogunavirus</taxon>
        <taxon>Rogunavirus Jk06</taxon>
    </lineage>
</organism>
<keyword evidence="3" id="KW-1185">Reference proteome</keyword>
<dbReference type="Proteomes" id="UP000000969">
    <property type="component" value="Segment"/>
</dbReference>
<feature type="region of interest" description="Disordered" evidence="1">
    <location>
        <begin position="1"/>
        <end position="34"/>
    </location>
</feature>
<accession>Q45PW3</accession>
<evidence type="ECO:0000256" key="1">
    <source>
        <dbReference type="SAM" id="MobiDB-lite"/>
    </source>
</evidence>
<sequence>MRARPSGVVSDTGNTMSQSFSSLSSSSSFSSNKPAISEGDFSCFISLARADSLAIIFLRSRLRRSFSRSVSAIIGARDSELMADLPVDGGWLVTTYSDVGC</sequence>